<reference evidence="1" key="1">
    <citation type="submission" date="2020-07" db="EMBL/GenBank/DDBJ databases">
        <title>Huge and variable diversity of episymbiotic CPR bacteria and DPANN archaea in groundwater ecosystems.</title>
        <authorList>
            <person name="He C.Y."/>
            <person name="Keren R."/>
            <person name="Whittaker M."/>
            <person name="Farag I.F."/>
            <person name="Doudna J."/>
            <person name="Cate J.H.D."/>
            <person name="Banfield J.F."/>
        </authorList>
    </citation>
    <scope>NUCLEOTIDE SEQUENCE</scope>
    <source>
        <strain evidence="1">NC_groundwater_1520_Pr4_B-0.1um_53_5</strain>
    </source>
</reference>
<dbReference type="InterPro" id="IPR036380">
    <property type="entry name" value="Isochorismatase-like_sf"/>
</dbReference>
<sequence>MKHTNTALLVIDCQNYFFNPASPTYLKASKKVLPRVNRLIALAQAHN</sequence>
<name>A0A933MKY4_UNCT6</name>
<dbReference type="SUPFAM" id="SSF52499">
    <property type="entry name" value="Isochorismatase-like hydrolases"/>
    <property type="match status" value="1"/>
</dbReference>
<dbReference type="Proteomes" id="UP000736328">
    <property type="component" value="Unassembled WGS sequence"/>
</dbReference>
<dbReference type="EMBL" id="JACQXR010000130">
    <property type="protein sequence ID" value="MBI4727473.1"/>
    <property type="molecule type" value="Genomic_DNA"/>
</dbReference>
<gene>
    <name evidence="1" type="ORF">HY768_09715</name>
</gene>
<dbReference type="AlphaFoldDB" id="A0A933MKY4"/>
<evidence type="ECO:0000313" key="1">
    <source>
        <dbReference type="EMBL" id="MBI4727473.1"/>
    </source>
</evidence>
<dbReference type="Gene3D" id="3.40.50.850">
    <property type="entry name" value="Isochorismatase-like"/>
    <property type="match status" value="1"/>
</dbReference>
<feature type="non-terminal residue" evidence="1">
    <location>
        <position position="47"/>
    </location>
</feature>
<evidence type="ECO:0000313" key="2">
    <source>
        <dbReference type="Proteomes" id="UP000736328"/>
    </source>
</evidence>
<proteinExistence type="predicted"/>
<accession>A0A933MKY4</accession>
<protein>
    <submittedName>
        <fullName evidence="1">Isochorismatase family protein</fullName>
    </submittedName>
</protein>
<comment type="caution">
    <text evidence="1">The sequence shown here is derived from an EMBL/GenBank/DDBJ whole genome shotgun (WGS) entry which is preliminary data.</text>
</comment>
<organism evidence="1 2">
    <name type="scientific">candidate division TA06 bacterium</name>
    <dbReference type="NCBI Taxonomy" id="2250710"/>
    <lineage>
        <taxon>Bacteria</taxon>
        <taxon>Bacteria division TA06</taxon>
    </lineage>
</organism>